<dbReference type="InterPro" id="IPR002719">
    <property type="entry name" value="RB_B"/>
</dbReference>
<evidence type="ECO:0000259" key="11">
    <source>
        <dbReference type="SMART" id="SM01367"/>
    </source>
</evidence>
<name>A0A835RK28_VANPL</name>
<evidence type="ECO:0000256" key="8">
    <source>
        <dbReference type="ARBA" id="ARBA00025018"/>
    </source>
</evidence>
<dbReference type="EMBL" id="JADCNM010000004">
    <property type="protein sequence ID" value="KAG0487487.1"/>
    <property type="molecule type" value="Genomic_DNA"/>
</dbReference>
<organism evidence="13 14">
    <name type="scientific">Vanilla planifolia</name>
    <name type="common">Vanilla</name>
    <dbReference type="NCBI Taxonomy" id="51239"/>
    <lineage>
        <taxon>Eukaryota</taxon>
        <taxon>Viridiplantae</taxon>
        <taxon>Streptophyta</taxon>
        <taxon>Embryophyta</taxon>
        <taxon>Tracheophyta</taxon>
        <taxon>Spermatophyta</taxon>
        <taxon>Magnoliopsida</taxon>
        <taxon>Liliopsida</taxon>
        <taxon>Asparagales</taxon>
        <taxon>Orchidaceae</taxon>
        <taxon>Vanilloideae</taxon>
        <taxon>Vanilleae</taxon>
        <taxon>Vanilla</taxon>
    </lineage>
</organism>
<dbReference type="InterPro" id="IPR036915">
    <property type="entry name" value="Cyclin-like_sf"/>
</dbReference>
<feature type="compositionally biased region" description="Polar residues" evidence="9">
    <location>
        <begin position="854"/>
        <end position="874"/>
    </location>
</feature>
<comment type="function">
    <text evidence="8">Regulator of biological processes that recruits a histone deacetylase to control gene transcription. May play a role in the entry into mitosis, negatively regulating the cell proliferation. Formation of stable complexes with geminiviridae replication-associated proteins may create a cellular environment which favors viral DNA replication.</text>
</comment>
<dbReference type="GO" id="GO:0030154">
    <property type="term" value="P:cell differentiation"/>
    <property type="evidence" value="ECO:0007669"/>
    <property type="project" value="TreeGrafter"/>
</dbReference>
<dbReference type="SMART" id="SM00385">
    <property type="entry name" value="CYCLIN"/>
    <property type="match status" value="1"/>
</dbReference>
<dbReference type="PANTHER" id="PTHR13742:SF17">
    <property type="entry name" value="RE32990P-RELATED"/>
    <property type="match status" value="1"/>
</dbReference>
<dbReference type="InterPro" id="IPR024599">
    <property type="entry name" value="RB_N"/>
</dbReference>
<gene>
    <name evidence="13" type="ORF">HPP92_009582</name>
</gene>
<dbReference type="GO" id="GO:0000785">
    <property type="term" value="C:chromatin"/>
    <property type="evidence" value="ECO:0007669"/>
    <property type="project" value="TreeGrafter"/>
</dbReference>
<feature type="region of interest" description="Disordered" evidence="9">
    <location>
        <begin position="854"/>
        <end position="878"/>
    </location>
</feature>
<proteinExistence type="inferred from homology"/>
<dbReference type="OrthoDB" id="844594at2759"/>
<comment type="subcellular location">
    <subcellularLocation>
        <location evidence="1">Nucleus</location>
    </subcellularLocation>
</comment>
<sequence length="988" mass="110349">MGPGVVEFGTEEANRPSAMQSIDGQAMEARFADLCKSCLELDDGTVEEAVALFGESKKILLGMSPIGSGSPMMVEKCWSAFLLYCVARLCTVKDKREKEGRIKLSQILQATKLNAMDFFTEVSHFSLKADTLLSSHYGSNWEEMLKLKELQSDVEQLCCLSRFYKRAYHQLFKASDRCSGRQLVSNDGDYVSDYHHFGWLLFLVLRAHALSCCQDLVTCTYALVSVLAILILHVPTSLRKFSISDFPLLDKKSDKGVDLLAFLCQTYNVLEDELRRMMKIVSSVLVDVLKRKPSHALEKLSHKFIWLRHSTIADDLYFEDLLDEKSLLSHLLFLNKDYELITGKVELDERMFLNIEEHHGAFNSPKKLKTNAIAFYPAASPVKGNYICNPLVAELTPVSCTMTAAKWLREVISPFPPKPSSVLLHFLVSKDCDLLSTVTHRANIILEAIFPGHSGERCIAGGLQGANLMESAWAENRKLESIKLYYRVLETICIAESERINGNNLISLLSNERFHRCMLACSAELVLATHKTATMMFPAVLEKTGITAFDLSKVIESFVRYEETLPRELKRHLNSLEERLLESMSWEKGSSLYNSLIIARPDLSAEINKLGLLAEPMPSLDAIVLHNNIPSGRIQSVSSQVHGASLDSRSPKRLCSENRGPAEQNFLTSPIKENLITFHSPRPKFPSLQSAFASPACRNPSTGGETCAEAGICIFFSKILKLAAIRIKSLCERLGLPQQTLEHVYFLVQQILNQRTSLFFNRHIDQLILCSIYGVNKISNLDLTFKTIIYHYRKQPQCRTQVFRSVYWSSNQNLKKGQEYVDIITFYNVVFIPSVKPLLMELSSSKLERSYSIAQDKNSSNGNIPESPQLSTFPNLPDMSPKKVSAAHNVYVSPLRQSKMDALLAPSSKSYYACVGESTHAFQSPSKDLMVINNRLNGGTGRRIGGRLNFDMVSDSVVAGSLCPQNGSSASSAPGIAVDVTVKLESDS</sequence>
<evidence type="ECO:0000256" key="3">
    <source>
        <dbReference type="ARBA" id="ARBA00022491"/>
    </source>
</evidence>
<evidence type="ECO:0008006" key="15">
    <source>
        <dbReference type="Google" id="ProtNLM"/>
    </source>
</evidence>
<dbReference type="SMART" id="SM01368">
    <property type="entry name" value="RB_A"/>
    <property type="match status" value="1"/>
</dbReference>
<feature type="domain" description="Retinoblastoma-associated protein N-terminal" evidence="11">
    <location>
        <begin position="87"/>
        <end position="233"/>
    </location>
</feature>
<evidence type="ECO:0000256" key="9">
    <source>
        <dbReference type="SAM" id="MobiDB-lite"/>
    </source>
</evidence>
<dbReference type="Gene3D" id="1.10.472.10">
    <property type="entry name" value="Cyclin-like"/>
    <property type="match status" value="2"/>
</dbReference>
<dbReference type="InterPro" id="IPR013763">
    <property type="entry name" value="Cyclin-like_dom"/>
</dbReference>
<evidence type="ECO:0000256" key="5">
    <source>
        <dbReference type="ARBA" id="ARBA00023163"/>
    </source>
</evidence>
<feature type="domain" description="Retinoblastoma-associated protein A-box" evidence="12">
    <location>
        <begin position="396"/>
        <end position="596"/>
    </location>
</feature>
<comment type="similarity">
    <text evidence="2">Belongs to the retinoblastoma protein (RB) family.</text>
</comment>
<comment type="caution">
    <text evidence="13">The sequence shown here is derived from an EMBL/GenBank/DDBJ whole genome shotgun (WGS) entry which is preliminary data.</text>
</comment>
<dbReference type="InterPro" id="IPR028309">
    <property type="entry name" value="RB_fam"/>
</dbReference>
<evidence type="ECO:0000256" key="7">
    <source>
        <dbReference type="ARBA" id="ARBA00023306"/>
    </source>
</evidence>
<keyword evidence="6" id="KW-0539">Nucleus</keyword>
<evidence type="ECO:0000256" key="4">
    <source>
        <dbReference type="ARBA" id="ARBA00023015"/>
    </source>
</evidence>
<dbReference type="Pfam" id="PF11934">
    <property type="entry name" value="DUF3452"/>
    <property type="match status" value="1"/>
</dbReference>
<dbReference type="Pfam" id="PF01858">
    <property type="entry name" value="RB_A"/>
    <property type="match status" value="1"/>
</dbReference>
<evidence type="ECO:0000256" key="1">
    <source>
        <dbReference type="ARBA" id="ARBA00004123"/>
    </source>
</evidence>
<dbReference type="Proteomes" id="UP000639772">
    <property type="component" value="Unassembled WGS sequence"/>
</dbReference>
<keyword evidence="7" id="KW-0131">Cell cycle</keyword>
<reference evidence="13 14" key="1">
    <citation type="journal article" date="2020" name="Nat. Food">
        <title>A phased Vanilla planifolia genome enables genetic improvement of flavour and production.</title>
        <authorList>
            <person name="Hasing T."/>
            <person name="Tang H."/>
            <person name="Brym M."/>
            <person name="Khazi F."/>
            <person name="Huang T."/>
            <person name="Chambers A.H."/>
        </authorList>
    </citation>
    <scope>NUCLEOTIDE SEQUENCE [LARGE SCALE GENOMIC DNA]</scope>
    <source>
        <tissue evidence="13">Leaf</tissue>
    </source>
</reference>
<evidence type="ECO:0000313" key="14">
    <source>
        <dbReference type="Proteomes" id="UP000639772"/>
    </source>
</evidence>
<keyword evidence="4" id="KW-0805">Transcription regulation</keyword>
<evidence type="ECO:0000259" key="10">
    <source>
        <dbReference type="SMART" id="SM00385"/>
    </source>
</evidence>
<keyword evidence="3" id="KW-0678">Repressor</keyword>
<dbReference type="SMART" id="SM01367">
    <property type="entry name" value="DUF3452"/>
    <property type="match status" value="1"/>
</dbReference>
<dbReference type="InterPro" id="IPR002720">
    <property type="entry name" value="RB_A"/>
</dbReference>
<accession>A0A835RK28</accession>
<dbReference type="GO" id="GO:0000977">
    <property type="term" value="F:RNA polymerase II transcription regulatory region sequence-specific DNA binding"/>
    <property type="evidence" value="ECO:0007669"/>
    <property type="project" value="TreeGrafter"/>
</dbReference>
<dbReference type="GO" id="GO:0032875">
    <property type="term" value="P:regulation of DNA endoreduplication"/>
    <property type="evidence" value="ECO:0007669"/>
    <property type="project" value="UniProtKB-ARBA"/>
</dbReference>
<dbReference type="GO" id="GO:0005634">
    <property type="term" value="C:nucleus"/>
    <property type="evidence" value="ECO:0007669"/>
    <property type="project" value="UniProtKB-SubCell"/>
</dbReference>
<dbReference type="GO" id="GO:0006357">
    <property type="term" value="P:regulation of transcription by RNA polymerase II"/>
    <property type="evidence" value="ECO:0007669"/>
    <property type="project" value="InterPro"/>
</dbReference>
<feature type="domain" description="Cyclin-like" evidence="10">
    <location>
        <begin position="725"/>
        <end position="840"/>
    </location>
</feature>
<dbReference type="PANTHER" id="PTHR13742">
    <property type="entry name" value="RETINOBLASTOMA-ASSOCIATED PROTEIN RB -RELATED"/>
    <property type="match status" value="1"/>
</dbReference>
<evidence type="ECO:0000256" key="6">
    <source>
        <dbReference type="ARBA" id="ARBA00023242"/>
    </source>
</evidence>
<dbReference type="GO" id="GO:0005667">
    <property type="term" value="C:transcription regulator complex"/>
    <property type="evidence" value="ECO:0007669"/>
    <property type="project" value="TreeGrafter"/>
</dbReference>
<dbReference type="AlphaFoldDB" id="A0A835RK28"/>
<evidence type="ECO:0000256" key="2">
    <source>
        <dbReference type="ARBA" id="ARBA00009475"/>
    </source>
</evidence>
<keyword evidence="5" id="KW-0804">Transcription</keyword>
<dbReference type="Pfam" id="PF01857">
    <property type="entry name" value="RB_B"/>
    <property type="match status" value="1"/>
</dbReference>
<protein>
    <recommendedName>
        <fullName evidence="15">Retinoblastoma-related protein</fullName>
    </recommendedName>
</protein>
<evidence type="ECO:0000313" key="13">
    <source>
        <dbReference type="EMBL" id="KAG0487487.1"/>
    </source>
</evidence>
<dbReference type="FunFam" id="1.10.472.10:FF:000067">
    <property type="entry name" value="Retinoblastoma-related protein 1"/>
    <property type="match status" value="1"/>
</dbReference>
<dbReference type="Gene3D" id="1.10.472.140">
    <property type="match status" value="1"/>
</dbReference>
<evidence type="ECO:0000259" key="12">
    <source>
        <dbReference type="SMART" id="SM01368"/>
    </source>
</evidence>
<dbReference type="SUPFAM" id="SSF47954">
    <property type="entry name" value="Cyclin-like"/>
    <property type="match status" value="2"/>
</dbReference>
<dbReference type="GO" id="GO:2000134">
    <property type="term" value="P:negative regulation of G1/S transition of mitotic cell cycle"/>
    <property type="evidence" value="ECO:0007669"/>
    <property type="project" value="TreeGrafter"/>
</dbReference>
<dbReference type="FunFam" id="1.10.472.10:FF:000030">
    <property type="entry name" value="Retinoblastoma-related protein 1"/>
    <property type="match status" value="1"/>
</dbReference>